<keyword evidence="3" id="KW-1185">Reference proteome</keyword>
<dbReference type="InterPro" id="IPR036047">
    <property type="entry name" value="F-box-like_dom_sf"/>
</dbReference>
<dbReference type="Gene3D" id="3.30.420.40">
    <property type="match status" value="2"/>
</dbReference>
<dbReference type="InterPro" id="IPR004000">
    <property type="entry name" value="Actin"/>
</dbReference>
<reference evidence="2 3" key="1">
    <citation type="journal article" date="2018" name="BMC Genomics">
        <title>The genome of Naegleria lovaniensis, the basis for a comparative approach to unravel pathogenicity factors of the human pathogenic amoeba N. fowleri.</title>
        <authorList>
            <person name="Liechti N."/>
            <person name="Schurch N."/>
            <person name="Bruggmann R."/>
            <person name="Wittwer M."/>
        </authorList>
    </citation>
    <scope>NUCLEOTIDE SEQUENCE [LARGE SCALE GENOMIC DNA]</scope>
    <source>
        <strain evidence="2 3">ATCC 30569</strain>
    </source>
</reference>
<dbReference type="SUPFAM" id="SSF53067">
    <property type="entry name" value="Actin-like ATPase domain"/>
    <property type="match status" value="2"/>
</dbReference>
<dbReference type="PANTHER" id="PTHR11937">
    <property type="entry name" value="ACTIN"/>
    <property type="match status" value="1"/>
</dbReference>
<dbReference type="SUPFAM" id="SSF81383">
    <property type="entry name" value="F-box domain"/>
    <property type="match status" value="1"/>
</dbReference>
<dbReference type="Pfam" id="PF12937">
    <property type="entry name" value="F-box-like"/>
    <property type="match status" value="1"/>
</dbReference>
<dbReference type="Pfam" id="PF00022">
    <property type="entry name" value="Actin"/>
    <property type="match status" value="1"/>
</dbReference>
<evidence type="ECO:0000313" key="3">
    <source>
        <dbReference type="Proteomes" id="UP000816034"/>
    </source>
</evidence>
<protein>
    <recommendedName>
        <fullName evidence="1">F-box domain-containing protein</fullName>
    </recommendedName>
</protein>
<name>A0AA88GZI4_NAELO</name>
<sequence>MERSATHFKLHHWDQENHSLSDDDKVPYFLRSSKTTIPTEANDECKFWRRKDILVPGTTISINPTVREVNFLEMAMNEEKETVRGLDFHVSKETTEQHVLEKVENTDRCIFISEILSESECDELVEITSQLGYESLEKEYPKSYRNNERVLVISKKLANILWSRIRPYLKAQDFKGVRPYGFDNNGTWVPSYINECLRFNRYYKDKAFFKPHQDAKFVKNDNEQSIFTILVYLGNSAARTTLLKKVSDSAEAQHDQDVSIMKFKELASIRSLKGAAAIFNHDLYHEGSTVFHGHKHVLRTELVFRRIDSESIYRMNYKKDEQYLKIKKLIDESVQLEKQGKIEQSTIKYLQAHELHTGQSHSIHTSKGSSESFIESLLPSEIFVAIFSFLIPKEICKTVLYLNRNMNAHARDPVLWKNFYTKQWPSLVTITSAKPGIDKYSLNRPQTRTMQIVSTENQLIEKLESTSQEEDNYKDWYHIFISRANMEAYFCPVILDVGLAHYRYGLAKNNSFWMSCSLLGKPNHPHFYLPGYGFDDVLCGDRFLSSAFHCDKITLFSKNRRIRSFTNFSIFVYQLYKEDLQVNIKEHPIVIITPPSWTEQDKETIKDHLFSIDVPAICFVDPCKMLALYYQLETFLRIDIGPSGVTCTPVLNGEAHNDISTHHMPQIYEHYLQAKKNRVFQSTTNKFWPYDFSEFAIVPPMSKLDNPKEYEEFIVKTNKPTDTRSVFAKFQQTPQVAREQVELGEWYYFSVCDCVDTAIAKISSSFDKATADNIFSNILLTGGGIHIYGLGERLKRRIVETLTPSNVRVTFTTQASIRFPTISSDLRVKTSRHGGDMDLVGGAKIFTSLHNFKHYCEFNPSLESSNLEESH</sequence>
<feature type="domain" description="F-box" evidence="1">
    <location>
        <begin position="377"/>
        <end position="421"/>
    </location>
</feature>
<dbReference type="AlphaFoldDB" id="A0AA88GZI4"/>
<organism evidence="2 3">
    <name type="scientific">Naegleria lovaniensis</name>
    <name type="common">Amoeba</name>
    <dbReference type="NCBI Taxonomy" id="51637"/>
    <lineage>
        <taxon>Eukaryota</taxon>
        <taxon>Discoba</taxon>
        <taxon>Heterolobosea</taxon>
        <taxon>Tetramitia</taxon>
        <taxon>Eutetramitia</taxon>
        <taxon>Vahlkampfiidae</taxon>
        <taxon>Naegleria</taxon>
    </lineage>
</organism>
<dbReference type="Gene3D" id="2.60.120.620">
    <property type="entry name" value="q2cbj1_9rhob like domain"/>
    <property type="match status" value="1"/>
</dbReference>
<comment type="caution">
    <text evidence="2">The sequence shown here is derived from an EMBL/GenBank/DDBJ whole genome shotgun (WGS) entry which is preliminary data.</text>
</comment>
<accession>A0AA88GZI4</accession>
<evidence type="ECO:0000259" key="1">
    <source>
        <dbReference type="Pfam" id="PF12937"/>
    </source>
</evidence>
<dbReference type="EMBL" id="PYSW02000006">
    <property type="protein sequence ID" value="KAG2392053.1"/>
    <property type="molecule type" value="Genomic_DNA"/>
</dbReference>
<gene>
    <name evidence="2" type="ORF">C9374_013538</name>
</gene>
<dbReference type="Proteomes" id="UP000816034">
    <property type="component" value="Unassembled WGS sequence"/>
</dbReference>
<dbReference type="GeneID" id="68105991"/>
<evidence type="ECO:0000313" key="2">
    <source>
        <dbReference type="EMBL" id="KAG2392053.1"/>
    </source>
</evidence>
<dbReference type="RefSeq" id="XP_044553947.1">
    <property type="nucleotide sequence ID" value="XM_044689426.1"/>
</dbReference>
<dbReference type="InterPro" id="IPR001810">
    <property type="entry name" value="F-box_dom"/>
</dbReference>
<proteinExistence type="predicted"/>
<dbReference type="Gene3D" id="1.20.1280.50">
    <property type="match status" value="1"/>
</dbReference>
<dbReference type="InterPro" id="IPR043129">
    <property type="entry name" value="ATPase_NBD"/>
</dbReference>
<dbReference type="Gene3D" id="3.90.640.10">
    <property type="entry name" value="Actin, Chain A, domain 4"/>
    <property type="match status" value="1"/>
</dbReference>